<dbReference type="RefSeq" id="WP_090971215.1">
    <property type="nucleotide sequence ID" value="NZ_FNRT01000002.1"/>
</dbReference>
<evidence type="ECO:0000313" key="2">
    <source>
        <dbReference type="EMBL" id="SED19261.1"/>
    </source>
</evidence>
<reference evidence="3" key="1">
    <citation type="submission" date="2016-10" db="EMBL/GenBank/DDBJ databases">
        <authorList>
            <person name="Varghese N."/>
            <person name="Submissions S."/>
        </authorList>
    </citation>
    <scope>NUCLEOTIDE SEQUENCE [LARGE SCALE GENOMIC DNA]</scope>
    <source>
        <strain evidence="3">DSM 22017</strain>
    </source>
</reference>
<feature type="transmembrane region" description="Helical" evidence="1">
    <location>
        <begin position="75"/>
        <end position="99"/>
    </location>
</feature>
<dbReference type="AlphaFoldDB" id="A0A1H4YQB2"/>
<feature type="transmembrane region" description="Helical" evidence="1">
    <location>
        <begin position="12"/>
        <end position="34"/>
    </location>
</feature>
<keyword evidence="1" id="KW-1133">Transmembrane helix</keyword>
<keyword evidence="1" id="KW-0472">Membrane</keyword>
<name>A0A1H4YQB2_9ACTN</name>
<sequence>MQWWQREISRQVLAGVGIVVGLLTPGEALLVFLASWDLYALLYLALTWAAVRRGGLNGLTAMARQSRRMSRAERWFAISPESFAQAAAMVALVSVLLVMPRADDQSAAESYVLAVCLLAVVTAWMVLQAGFLMSYVGLHSEHRGLAFPEGAEPGVVDYLYFTVAVGTTFGTTDVEVRHSALRRQVLTHGVLAFVFNTLVLTVAITFTTSYLG</sequence>
<gene>
    <name evidence="2" type="ORF">SAMN04489844_3881</name>
</gene>
<evidence type="ECO:0000313" key="3">
    <source>
        <dbReference type="Proteomes" id="UP000198742"/>
    </source>
</evidence>
<dbReference type="InterPro" id="IPR009781">
    <property type="entry name" value="DUF1345"/>
</dbReference>
<feature type="transmembrane region" description="Helical" evidence="1">
    <location>
        <begin position="111"/>
        <end position="138"/>
    </location>
</feature>
<dbReference type="STRING" id="402596.SAMN04489844_3881"/>
<feature type="transmembrane region" description="Helical" evidence="1">
    <location>
        <begin position="40"/>
        <end position="63"/>
    </location>
</feature>
<dbReference type="Pfam" id="PF07077">
    <property type="entry name" value="DUF1345"/>
    <property type="match status" value="1"/>
</dbReference>
<keyword evidence="3" id="KW-1185">Reference proteome</keyword>
<proteinExistence type="predicted"/>
<keyword evidence="1" id="KW-0812">Transmembrane</keyword>
<dbReference type="OrthoDB" id="64737at2"/>
<accession>A0A1H4YQB2</accession>
<feature type="transmembrane region" description="Helical" evidence="1">
    <location>
        <begin position="185"/>
        <end position="206"/>
    </location>
</feature>
<dbReference type="EMBL" id="FNRT01000002">
    <property type="protein sequence ID" value="SED19261.1"/>
    <property type="molecule type" value="Genomic_DNA"/>
</dbReference>
<protein>
    <submittedName>
        <fullName evidence="2">Uncharacterized membrane protein</fullName>
    </submittedName>
</protein>
<evidence type="ECO:0000256" key="1">
    <source>
        <dbReference type="SAM" id="Phobius"/>
    </source>
</evidence>
<dbReference type="Proteomes" id="UP000198742">
    <property type="component" value="Unassembled WGS sequence"/>
</dbReference>
<organism evidence="2 3">
    <name type="scientific">Nocardioides exalbidus</name>
    <dbReference type="NCBI Taxonomy" id="402596"/>
    <lineage>
        <taxon>Bacteria</taxon>
        <taxon>Bacillati</taxon>
        <taxon>Actinomycetota</taxon>
        <taxon>Actinomycetes</taxon>
        <taxon>Propionibacteriales</taxon>
        <taxon>Nocardioidaceae</taxon>
        <taxon>Nocardioides</taxon>
    </lineage>
</organism>